<comment type="caution">
    <text evidence="3">The sequence shown here is derived from an EMBL/GenBank/DDBJ whole genome shotgun (WGS) entry which is preliminary data.</text>
</comment>
<dbReference type="AlphaFoldDB" id="A0AA41QWR9"/>
<dbReference type="InterPro" id="IPR010982">
    <property type="entry name" value="Lambda_DNA-bd_dom_sf"/>
</dbReference>
<name>A0AA41QWR9_9MICO</name>
<sequence>MRSALKELRIEAGLSQAALAGILMVSRQTINAIETSRYDPSLTLAVRIARHFNRPVEEIFYVED</sequence>
<reference evidence="3" key="1">
    <citation type="submission" date="2022-03" db="EMBL/GenBank/DDBJ databases">
        <title>Cryobacterium sp. nov. strain ZS14-85, isolated from Antarctic soil.</title>
        <authorList>
            <person name="Li J."/>
            <person name="Niu G."/>
        </authorList>
    </citation>
    <scope>NUCLEOTIDE SEQUENCE</scope>
    <source>
        <strain evidence="3">ZS14-85</strain>
    </source>
</reference>
<keyword evidence="1" id="KW-0238">DNA-binding</keyword>
<evidence type="ECO:0000259" key="2">
    <source>
        <dbReference type="PROSITE" id="PS50943"/>
    </source>
</evidence>
<dbReference type="Pfam" id="PF01381">
    <property type="entry name" value="HTH_3"/>
    <property type="match status" value="1"/>
</dbReference>
<accession>A0AA41QWR9</accession>
<keyword evidence="4" id="KW-1185">Reference proteome</keyword>
<evidence type="ECO:0000256" key="1">
    <source>
        <dbReference type="ARBA" id="ARBA00023125"/>
    </source>
</evidence>
<dbReference type="EMBL" id="JALGAR010000002">
    <property type="protein sequence ID" value="MCI4658033.1"/>
    <property type="molecule type" value="Genomic_DNA"/>
</dbReference>
<dbReference type="Gene3D" id="1.10.260.40">
    <property type="entry name" value="lambda repressor-like DNA-binding domains"/>
    <property type="match status" value="1"/>
</dbReference>
<dbReference type="CDD" id="cd00093">
    <property type="entry name" value="HTH_XRE"/>
    <property type="match status" value="1"/>
</dbReference>
<dbReference type="InterPro" id="IPR001387">
    <property type="entry name" value="Cro/C1-type_HTH"/>
</dbReference>
<dbReference type="SUPFAM" id="SSF47413">
    <property type="entry name" value="lambda repressor-like DNA-binding domains"/>
    <property type="match status" value="1"/>
</dbReference>
<evidence type="ECO:0000313" key="3">
    <source>
        <dbReference type="EMBL" id="MCI4658033.1"/>
    </source>
</evidence>
<gene>
    <name evidence="3" type="ORF">MQH31_09455</name>
</gene>
<feature type="domain" description="HTH cro/C1-type" evidence="2">
    <location>
        <begin position="5"/>
        <end position="59"/>
    </location>
</feature>
<proteinExistence type="predicted"/>
<dbReference type="SMART" id="SM00530">
    <property type="entry name" value="HTH_XRE"/>
    <property type="match status" value="1"/>
</dbReference>
<dbReference type="PANTHER" id="PTHR46558:SF4">
    <property type="entry name" value="DNA-BIDING PHAGE PROTEIN"/>
    <property type="match status" value="1"/>
</dbReference>
<protein>
    <submittedName>
        <fullName evidence="3">Helix-turn-helix transcriptional regulator</fullName>
    </submittedName>
</protein>
<dbReference type="Proteomes" id="UP001165341">
    <property type="component" value="Unassembled WGS sequence"/>
</dbReference>
<organism evidence="3 4">
    <name type="scientific">Cryobacterium zhongshanensis</name>
    <dbReference type="NCBI Taxonomy" id="2928153"/>
    <lineage>
        <taxon>Bacteria</taxon>
        <taxon>Bacillati</taxon>
        <taxon>Actinomycetota</taxon>
        <taxon>Actinomycetes</taxon>
        <taxon>Micrococcales</taxon>
        <taxon>Microbacteriaceae</taxon>
        <taxon>Cryobacterium</taxon>
    </lineage>
</organism>
<dbReference type="PANTHER" id="PTHR46558">
    <property type="entry name" value="TRACRIPTIONAL REGULATORY PROTEIN-RELATED-RELATED"/>
    <property type="match status" value="1"/>
</dbReference>
<evidence type="ECO:0000313" key="4">
    <source>
        <dbReference type="Proteomes" id="UP001165341"/>
    </source>
</evidence>
<dbReference type="GO" id="GO:0003677">
    <property type="term" value="F:DNA binding"/>
    <property type="evidence" value="ECO:0007669"/>
    <property type="project" value="UniProtKB-KW"/>
</dbReference>
<dbReference type="PROSITE" id="PS50943">
    <property type="entry name" value="HTH_CROC1"/>
    <property type="match status" value="1"/>
</dbReference>
<dbReference type="RefSeq" id="WP_134535030.1">
    <property type="nucleotide sequence ID" value="NZ_JALGAR010000002.1"/>
</dbReference>